<dbReference type="InterPro" id="IPR028904">
    <property type="entry name" value="Tox-REase-5_dom"/>
</dbReference>
<feature type="domain" description="Tox-REase-5" evidence="2">
    <location>
        <begin position="478"/>
        <end position="552"/>
    </location>
</feature>
<feature type="region of interest" description="Disordered" evidence="1">
    <location>
        <begin position="327"/>
        <end position="355"/>
    </location>
</feature>
<dbReference type="EMBL" id="CP113432">
    <property type="protein sequence ID" value="WAI49637.1"/>
    <property type="molecule type" value="Genomic_DNA"/>
</dbReference>
<feature type="compositionally biased region" description="Pro residues" evidence="1">
    <location>
        <begin position="82"/>
        <end position="104"/>
    </location>
</feature>
<sequence length="578" mass="63254">MIDRVACDVLGLDADEEERRQLKRELEEVCRWENRAGTTLVILGQMESVRPLTAEYLEIRQSTQEELAQLKRRRAELESALAPPPPPPPAAPPPPEPEAPPEPAPLVKRHAAHASAQWFALCVEPDFCRVGPGIVAFDSFATLDEPVIASPNVKAQGTPVYRQGDVFRVVQADAGSHVVSGTALECGHVKLLDGQSNIKVNGLPLARHGSTCLINCDADGNGGALGQIFTLREQIRRNAEPPTHAQLEEDLRNYNVLYKAARQKADSVEQNQQYARRELNDTSRLSPYDWPRRDALNERISALEQERQALGQDLLYYRHQAESAASALYGDQPRMSSPLTSHETRELQRQREEQRKVADRLGVVAMGPVAGALPALVDMAGGPSEAMEDAADISMSALPIPGPKGVGGRGLGNRPRNPVGGRARVDAEAAGPRRAREPAASEGVHIQPRLRTLQEMQGQSEGGPGIWEASPKRTGGEEYQEQISGVERGAEYTVNGVRFDGYDASRNVLLDAKDWRGYPPEGTVFWQKGVIKDALRQIEFAGGTPIEWHVSTQSAATSLREVIGQKGIKINVVFTPKR</sequence>
<evidence type="ECO:0000259" key="2">
    <source>
        <dbReference type="Pfam" id="PF15648"/>
    </source>
</evidence>
<feature type="compositionally biased region" description="Basic and acidic residues" evidence="1">
    <location>
        <begin position="342"/>
        <end position="355"/>
    </location>
</feature>
<feature type="region of interest" description="Disordered" evidence="1">
    <location>
        <begin position="404"/>
        <end position="443"/>
    </location>
</feature>
<evidence type="ECO:0000256" key="1">
    <source>
        <dbReference type="SAM" id="MobiDB-lite"/>
    </source>
</evidence>
<organism evidence="3 4">
    <name type="scientific">Pseudomonas triclosanedens</name>
    <dbReference type="NCBI Taxonomy" id="2961893"/>
    <lineage>
        <taxon>Bacteria</taxon>
        <taxon>Pseudomonadati</taxon>
        <taxon>Pseudomonadota</taxon>
        <taxon>Gammaproteobacteria</taxon>
        <taxon>Pseudomonadales</taxon>
        <taxon>Pseudomonadaceae</taxon>
        <taxon>Pseudomonas</taxon>
    </lineage>
</organism>
<proteinExistence type="predicted"/>
<dbReference type="Proteomes" id="UP001163624">
    <property type="component" value="Chromosome"/>
</dbReference>
<reference evidence="3" key="1">
    <citation type="submission" date="2022-11" db="EMBL/GenBank/DDBJ databases">
        <title>Pseudomonas triclosanedens sp. nov., a triclosan degrader isolated from activated sludge.</title>
        <authorList>
            <person name="Yin Y."/>
            <person name="Lu Z."/>
        </authorList>
    </citation>
    <scope>NUCLEOTIDE SEQUENCE</scope>
    <source>
        <strain evidence="3">ZM23</strain>
    </source>
</reference>
<feature type="region of interest" description="Disordered" evidence="1">
    <location>
        <begin position="71"/>
        <end position="108"/>
    </location>
</feature>
<keyword evidence="4" id="KW-1185">Reference proteome</keyword>
<gene>
    <name evidence="3" type="ORF">OU419_28600</name>
</gene>
<evidence type="ECO:0000313" key="4">
    <source>
        <dbReference type="Proteomes" id="UP001163624"/>
    </source>
</evidence>
<feature type="region of interest" description="Disordered" evidence="1">
    <location>
        <begin position="267"/>
        <end position="290"/>
    </location>
</feature>
<dbReference type="Gene3D" id="2.60.200.60">
    <property type="match status" value="1"/>
</dbReference>
<evidence type="ECO:0000313" key="3">
    <source>
        <dbReference type="EMBL" id="WAI49637.1"/>
    </source>
</evidence>
<dbReference type="Pfam" id="PF15648">
    <property type="entry name" value="Tox-REase-5"/>
    <property type="match status" value="1"/>
</dbReference>
<dbReference type="RefSeq" id="WP_254469646.1">
    <property type="nucleotide sequence ID" value="NZ_CP113432.1"/>
</dbReference>
<name>A0ABY6ZXF0_9PSED</name>
<feature type="compositionally biased region" description="Low complexity" evidence="1">
    <location>
        <begin position="412"/>
        <end position="433"/>
    </location>
</feature>
<protein>
    <submittedName>
        <fullName evidence="3">Tox-REase-5 domain-containing protein</fullName>
    </submittedName>
</protein>
<accession>A0ABY6ZXF0</accession>